<dbReference type="InterPro" id="IPR011805">
    <property type="entry name" value="RNase_R"/>
</dbReference>
<dbReference type="Gene3D" id="2.40.50.140">
    <property type="entry name" value="Nucleic acid-binding proteins"/>
    <property type="match status" value="2"/>
</dbReference>
<accession>A0AA37DGU9</accession>
<evidence type="ECO:0000256" key="4">
    <source>
        <dbReference type="ARBA" id="ARBA00022722"/>
    </source>
</evidence>
<evidence type="ECO:0000259" key="9">
    <source>
        <dbReference type="PROSITE" id="PS50126"/>
    </source>
</evidence>
<dbReference type="InterPro" id="IPR004476">
    <property type="entry name" value="RNase_II/RNase_R"/>
</dbReference>
<gene>
    <name evidence="8" type="primary">rnr</name>
    <name evidence="10" type="ORF">HMPREF9623_00516</name>
</gene>
<evidence type="ECO:0000256" key="3">
    <source>
        <dbReference type="ARBA" id="ARBA00022490"/>
    </source>
</evidence>
<evidence type="ECO:0000256" key="6">
    <source>
        <dbReference type="ARBA" id="ARBA00022839"/>
    </source>
</evidence>
<name>A0AA37DGU9_9FIRM</name>
<dbReference type="GO" id="GO:0006402">
    <property type="term" value="P:mRNA catabolic process"/>
    <property type="evidence" value="ECO:0007669"/>
    <property type="project" value="TreeGrafter"/>
</dbReference>
<dbReference type="SUPFAM" id="SSF50249">
    <property type="entry name" value="Nucleic acid-binding proteins"/>
    <property type="match status" value="4"/>
</dbReference>
<comment type="catalytic activity">
    <reaction evidence="1 8">
        <text>Exonucleolytic cleavage in the 3'- to 5'-direction to yield nucleoside 5'-phosphates.</text>
        <dbReference type="EC" id="3.1.13.1"/>
    </reaction>
</comment>
<dbReference type="InterPro" id="IPR022966">
    <property type="entry name" value="RNase_II/R_CS"/>
</dbReference>
<comment type="caution">
    <text evidence="10">The sequence shown here is derived from an EMBL/GenBank/DDBJ whole genome shotgun (WGS) entry which is preliminary data.</text>
</comment>
<dbReference type="GO" id="GO:0003723">
    <property type="term" value="F:RNA binding"/>
    <property type="evidence" value="ECO:0007669"/>
    <property type="project" value="UniProtKB-UniRule"/>
</dbReference>
<dbReference type="GO" id="GO:0008859">
    <property type="term" value="F:exoribonuclease II activity"/>
    <property type="evidence" value="ECO:0007669"/>
    <property type="project" value="UniProtKB-UniRule"/>
</dbReference>
<keyword evidence="5 8" id="KW-0378">Hydrolase</keyword>
<feature type="domain" description="S1 motif" evidence="9">
    <location>
        <begin position="631"/>
        <end position="711"/>
    </location>
</feature>
<dbReference type="InterPro" id="IPR013223">
    <property type="entry name" value="RNase_B_OB_dom"/>
</dbReference>
<evidence type="ECO:0000256" key="8">
    <source>
        <dbReference type="HAMAP-Rule" id="MF_01895"/>
    </source>
</evidence>
<protein>
    <recommendedName>
        <fullName evidence="8">Ribonuclease R</fullName>
        <shortName evidence="8">RNase R</shortName>
        <ecNumber evidence="8">3.1.13.1</ecNumber>
    </recommendedName>
</protein>
<dbReference type="PROSITE" id="PS50126">
    <property type="entry name" value="S1"/>
    <property type="match status" value="1"/>
</dbReference>
<comment type="similarity">
    <text evidence="8">Belongs to the RNR ribonuclease family. RNase R subfamily.</text>
</comment>
<evidence type="ECO:0000256" key="7">
    <source>
        <dbReference type="ARBA" id="ARBA00022884"/>
    </source>
</evidence>
<keyword evidence="6 8" id="KW-0269">Exonuclease</keyword>
<dbReference type="NCBIfam" id="TIGR02063">
    <property type="entry name" value="RNase_R"/>
    <property type="match status" value="1"/>
</dbReference>
<organism evidence="10 11">
    <name type="scientific">Stomatobaculum longum</name>
    <dbReference type="NCBI Taxonomy" id="796942"/>
    <lineage>
        <taxon>Bacteria</taxon>
        <taxon>Bacillati</taxon>
        <taxon>Bacillota</taxon>
        <taxon>Clostridia</taxon>
        <taxon>Lachnospirales</taxon>
        <taxon>Lachnospiraceae</taxon>
        <taxon>Stomatobaculum</taxon>
    </lineage>
</organism>
<dbReference type="GeneID" id="86940293"/>
<evidence type="ECO:0000256" key="2">
    <source>
        <dbReference type="ARBA" id="ARBA00004496"/>
    </source>
</evidence>
<keyword evidence="7 8" id="KW-0694">RNA-binding</keyword>
<sequence>MTHEELLKKREKVLLKLMEDPMYQPMRLREIALFLDVPKSKRRDLEETLSALVREGRIRISKSGKYGKPEKEEKEGIFAANAKGFGFVRIPGEEHDVFIPRDKTRGALQGDTVRILIPRGQQLERREGRVVEIVARGVSRLVGYYRRENNGGVVIPDNARFAADVVVPKKESLGAETGQKVVVEITRYPKEKGEALEGRITELLGRATAPGVDLTSIVRSFDIPDSFSEECLIEAAHVAKRGKTEETELSGRRDLRALCTVTIDGEDSKDLDDAISLDRLENGNLLLGVHIADVSEYVREGGALDRTALNRGTSVYLPDRVIPMLPVALSNGICSLNEGEDRFALSCLMEFTPTGEQVRHDICESVIRSDRRLTYTTVNQIVTNHEPELCEHYAELVPMLEEMDDLARALRERRSERGYIDFDFPESKVILNPAGKPLEIRAYERNEATRLIEDFMLAANETVAKTYCLKHIPFVYRIHEAPTTEKLQVLKTFVANFGLNLPLKNGEVTPREIQKLLLRVEGTETEDLVSRMALRTMTQASYSVDCVGHFGLASRYYTHFTSPIRRYPDLQIHRIIKEHLRNGMNAKRTEHYRAVLPGVAEQASKTERRAQECERDAVKFKKCEYMEQHINEVFDGIISGVTRYGIYVELKNTVDGMIRVSELRDDRYQFNEEKAELVGEFTKKRYRLGEPLRVRVTGADRLLRTVDFIPEPALPADEED</sequence>
<dbReference type="CDD" id="cd04471">
    <property type="entry name" value="S1_RNase_R"/>
    <property type="match status" value="1"/>
</dbReference>
<dbReference type="InterPro" id="IPR040476">
    <property type="entry name" value="CSD2"/>
</dbReference>
<dbReference type="PANTHER" id="PTHR23355:SF9">
    <property type="entry name" value="DIS3-LIKE EXONUCLEASE 2"/>
    <property type="match status" value="1"/>
</dbReference>
<evidence type="ECO:0000256" key="5">
    <source>
        <dbReference type="ARBA" id="ARBA00022801"/>
    </source>
</evidence>
<dbReference type="PROSITE" id="PS01175">
    <property type="entry name" value="RIBONUCLEASE_II"/>
    <property type="match status" value="1"/>
</dbReference>
<keyword evidence="4 8" id="KW-0540">Nuclease</keyword>
<dbReference type="SMART" id="SM00316">
    <property type="entry name" value="S1"/>
    <property type="match status" value="1"/>
</dbReference>
<dbReference type="NCBIfam" id="TIGR00358">
    <property type="entry name" value="3_prime_RNase"/>
    <property type="match status" value="1"/>
</dbReference>
<dbReference type="Proteomes" id="UP000018466">
    <property type="component" value="Unassembled WGS sequence"/>
</dbReference>
<dbReference type="InterPro" id="IPR001900">
    <property type="entry name" value="RNase_II/R"/>
</dbReference>
<dbReference type="PANTHER" id="PTHR23355">
    <property type="entry name" value="RIBONUCLEASE"/>
    <property type="match status" value="1"/>
</dbReference>
<reference evidence="10 11" key="1">
    <citation type="submission" date="2011-10" db="EMBL/GenBank/DDBJ databases">
        <title>The Genome Sequence of Lachnospiraceae bacterium ACC2.</title>
        <authorList>
            <consortium name="The Broad Institute Genome Sequencing Platform"/>
            <person name="Earl A."/>
            <person name="Ward D."/>
            <person name="Feldgarden M."/>
            <person name="Gevers D."/>
            <person name="Sizova M."/>
            <person name="Hazen A."/>
            <person name="Epstein S."/>
            <person name="Young S.K."/>
            <person name="Zeng Q."/>
            <person name="Gargeya S."/>
            <person name="Fitzgerald M."/>
            <person name="Haas B."/>
            <person name="Abouelleil A."/>
            <person name="Alvarado L."/>
            <person name="Arachchi H.M."/>
            <person name="Berlin A."/>
            <person name="Brown A."/>
            <person name="Chapman S.B."/>
            <person name="Chen Z."/>
            <person name="Dunbar C."/>
            <person name="Freedman E."/>
            <person name="Gearin G."/>
            <person name="Goldberg J."/>
            <person name="Griggs A."/>
            <person name="Gujja S."/>
            <person name="Heiman D."/>
            <person name="Howarth C."/>
            <person name="Larson L."/>
            <person name="Lui A."/>
            <person name="MacDonald P.J.P."/>
            <person name="Montmayeur A."/>
            <person name="Murphy C."/>
            <person name="Neiman D."/>
            <person name="Pearson M."/>
            <person name="Priest M."/>
            <person name="Roberts A."/>
            <person name="Saif S."/>
            <person name="Shea T."/>
            <person name="Shenoy N."/>
            <person name="Sisk P."/>
            <person name="Stolte C."/>
            <person name="Sykes S."/>
            <person name="Wortman J."/>
            <person name="Nusbaum C."/>
            <person name="Birren B."/>
        </authorList>
    </citation>
    <scope>NUCLEOTIDE SEQUENCE [LARGE SCALE GENOMIC DNA]</scope>
    <source>
        <strain evidence="10 11">ACC2</strain>
    </source>
</reference>
<dbReference type="HAMAP" id="MF_01895">
    <property type="entry name" value="RNase_R"/>
    <property type="match status" value="1"/>
</dbReference>
<keyword evidence="11" id="KW-1185">Reference proteome</keyword>
<dbReference type="Pfam" id="PF17876">
    <property type="entry name" value="CSD2"/>
    <property type="match status" value="1"/>
</dbReference>
<dbReference type="InterPro" id="IPR012340">
    <property type="entry name" value="NA-bd_OB-fold"/>
</dbReference>
<dbReference type="EMBL" id="AGEL01000004">
    <property type="protein sequence ID" value="EHO17662.1"/>
    <property type="molecule type" value="Genomic_DNA"/>
</dbReference>
<evidence type="ECO:0000313" key="10">
    <source>
        <dbReference type="EMBL" id="EHO17662.1"/>
    </source>
</evidence>
<dbReference type="Pfam" id="PF00773">
    <property type="entry name" value="RNB"/>
    <property type="match status" value="1"/>
</dbReference>
<evidence type="ECO:0000256" key="1">
    <source>
        <dbReference type="ARBA" id="ARBA00001849"/>
    </source>
</evidence>
<comment type="function">
    <text evidence="8">3'-5' exoribonuclease that releases 5'-nucleoside monophosphates and is involved in maturation of structured RNAs.</text>
</comment>
<dbReference type="RefSeq" id="WP_009532349.1">
    <property type="nucleotide sequence ID" value="NZ_JH590861.1"/>
</dbReference>
<evidence type="ECO:0000313" key="11">
    <source>
        <dbReference type="Proteomes" id="UP000018466"/>
    </source>
</evidence>
<dbReference type="GO" id="GO:0005829">
    <property type="term" value="C:cytosol"/>
    <property type="evidence" value="ECO:0007669"/>
    <property type="project" value="TreeGrafter"/>
</dbReference>
<dbReference type="InterPro" id="IPR003029">
    <property type="entry name" value="S1_domain"/>
</dbReference>
<dbReference type="SMART" id="SM00955">
    <property type="entry name" value="RNB"/>
    <property type="match status" value="1"/>
</dbReference>
<dbReference type="InterPro" id="IPR050180">
    <property type="entry name" value="RNR_Ribonuclease"/>
</dbReference>
<dbReference type="AlphaFoldDB" id="A0AA37DGU9"/>
<dbReference type="Pfam" id="PF00575">
    <property type="entry name" value="S1"/>
    <property type="match status" value="1"/>
</dbReference>
<dbReference type="EC" id="3.1.13.1" evidence="8"/>
<dbReference type="Pfam" id="PF08206">
    <property type="entry name" value="OB_RNB"/>
    <property type="match status" value="1"/>
</dbReference>
<keyword evidence="3 8" id="KW-0963">Cytoplasm</keyword>
<proteinExistence type="inferred from homology"/>
<comment type="subcellular location">
    <subcellularLocation>
        <location evidence="2 8">Cytoplasm</location>
    </subcellularLocation>
</comment>